<proteinExistence type="predicted"/>
<sequence length="246" mass="26684">MASMQKSYFLVPTWDFSPQDIVLGSVIPHIKCPQRPLSSESLIEQLDGHEASTVETKDISGVARLSTDGDAGLFATFVQYVTAGGKMSYKSKASLEVKYSCGQMETHRFSPSIEDVNAAVRDTRIREWFKMGGYRATVFLVTGIKVVYNVSVTTSEIGPGVGINHGKHEPCKQAFEGPIVFAFGAEKIRKQHISGTMRSTSLGGEADLVVEKAGGELDEDEIDDLDVETTQGIDDQTGEACVITLP</sequence>
<organism evidence="1 2">
    <name type="scientific">Lophiostoma macrostomum CBS 122681</name>
    <dbReference type="NCBI Taxonomy" id="1314788"/>
    <lineage>
        <taxon>Eukaryota</taxon>
        <taxon>Fungi</taxon>
        <taxon>Dikarya</taxon>
        <taxon>Ascomycota</taxon>
        <taxon>Pezizomycotina</taxon>
        <taxon>Dothideomycetes</taxon>
        <taxon>Pleosporomycetidae</taxon>
        <taxon>Pleosporales</taxon>
        <taxon>Lophiostomataceae</taxon>
        <taxon>Lophiostoma</taxon>
    </lineage>
</organism>
<accession>A0A6A6SZ12</accession>
<dbReference type="EMBL" id="MU004389">
    <property type="protein sequence ID" value="KAF2653009.1"/>
    <property type="molecule type" value="Genomic_DNA"/>
</dbReference>
<protein>
    <submittedName>
        <fullName evidence="1">Uncharacterized protein</fullName>
    </submittedName>
</protein>
<reference evidence="1" key="1">
    <citation type="journal article" date="2020" name="Stud. Mycol.">
        <title>101 Dothideomycetes genomes: a test case for predicting lifestyles and emergence of pathogens.</title>
        <authorList>
            <person name="Haridas S."/>
            <person name="Albert R."/>
            <person name="Binder M."/>
            <person name="Bloem J."/>
            <person name="Labutti K."/>
            <person name="Salamov A."/>
            <person name="Andreopoulos B."/>
            <person name="Baker S."/>
            <person name="Barry K."/>
            <person name="Bills G."/>
            <person name="Bluhm B."/>
            <person name="Cannon C."/>
            <person name="Castanera R."/>
            <person name="Culley D."/>
            <person name="Daum C."/>
            <person name="Ezra D."/>
            <person name="Gonzalez J."/>
            <person name="Henrissat B."/>
            <person name="Kuo A."/>
            <person name="Liang C."/>
            <person name="Lipzen A."/>
            <person name="Lutzoni F."/>
            <person name="Magnuson J."/>
            <person name="Mondo S."/>
            <person name="Nolan M."/>
            <person name="Ohm R."/>
            <person name="Pangilinan J."/>
            <person name="Park H.-J."/>
            <person name="Ramirez L."/>
            <person name="Alfaro M."/>
            <person name="Sun H."/>
            <person name="Tritt A."/>
            <person name="Yoshinaga Y."/>
            <person name="Zwiers L.-H."/>
            <person name="Turgeon B."/>
            <person name="Goodwin S."/>
            <person name="Spatafora J."/>
            <person name="Crous P."/>
            <person name="Grigoriev I."/>
        </authorList>
    </citation>
    <scope>NUCLEOTIDE SEQUENCE</scope>
    <source>
        <strain evidence="1">CBS 122681</strain>
    </source>
</reference>
<evidence type="ECO:0000313" key="2">
    <source>
        <dbReference type="Proteomes" id="UP000799324"/>
    </source>
</evidence>
<evidence type="ECO:0000313" key="1">
    <source>
        <dbReference type="EMBL" id="KAF2653009.1"/>
    </source>
</evidence>
<dbReference type="Proteomes" id="UP000799324">
    <property type="component" value="Unassembled WGS sequence"/>
</dbReference>
<gene>
    <name evidence="1" type="ORF">K491DRAFT_718397</name>
</gene>
<dbReference type="AlphaFoldDB" id="A0A6A6SZ12"/>
<dbReference type="OrthoDB" id="4500473at2759"/>
<keyword evidence="2" id="KW-1185">Reference proteome</keyword>
<name>A0A6A6SZ12_9PLEO</name>